<feature type="transmembrane region" description="Helical" evidence="8">
    <location>
        <begin position="12"/>
        <end position="33"/>
    </location>
</feature>
<dbReference type="InterPro" id="IPR020846">
    <property type="entry name" value="MFS_dom"/>
</dbReference>
<dbReference type="EMBL" id="LAKJ01000012">
    <property type="protein sequence ID" value="KKI63776.1"/>
    <property type="molecule type" value="Genomic_DNA"/>
</dbReference>
<gene>
    <name evidence="10" type="ORF">UF66_0265</name>
</gene>
<dbReference type="Pfam" id="PF07690">
    <property type="entry name" value="MFS_1"/>
    <property type="match status" value="1"/>
</dbReference>
<dbReference type="PANTHER" id="PTHR42718:SF9">
    <property type="entry name" value="MAJOR FACILITATOR SUPERFAMILY MULTIDRUG TRANSPORTER MFSC"/>
    <property type="match status" value="1"/>
</dbReference>
<feature type="transmembrane region" description="Helical" evidence="8">
    <location>
        <begin position="196"/>
        <end position="217"/>
    </location>
</feature>
<dbReference type="PANTHER" id="PTHR42718">
    <property type="entry name" value="MAJOR FACILITATOR SUPERFAMILY MULTIDRUG TRANSPORTER MFSC"/>
    <property type="match status" value="1"/>
</dbReference>
<evidence type="ECO:0000256" key="8">
    <source>
        <dbReference type="SAM" id="Phobius"/>
    </source>
</evidence>
<name>A0A0M2NVL0_STACC</name>
<keyword evidence="6 8" id="KW-0472">Membrane</keyword>
<dbReference type="PROSITE" id="PS50850">
    <property type="entry name" value="MFS"/>
    <property type="match status" value="1"/>
</dbReference>
<feature type="transmembrane region" description="Helical" evidence="8">
    <location>
        <begin position="77"/>
        <end position="100"/>
    </location>
</feature>
<evidence type="ECO:0000256" key="3">
    <source>
        <dbReference type="ARBA" id="ARBA00022448"/>
    </source>
</evidence>
<sequence length="457" mass="49127">MSTKQQSNNKLILAIVLSVLTYWLFAQSFINISTQVQNTYQTTPGVVNLSVSLASFATGIFMVGAGDVSDKIGKLKMTYIGIIFSILGSLLIIVSSVTAFLFVGRMLQGLSAAILLPSTVGVINEQFKGKEMRRAFSYLMIGSVGGIGLASMVGGLIATYVNWQSNFIISIIISIIAFWLLWGTEEVEKEKIDTRPFDYIGMFLFAVLIGSITLFATQGFEQGWFSTFSITCLVIFVLSTVVFIFFERQKHAPFIDFSLFRNRGFVGSSMINVVLNSGVGTTTVFNMYAQTELGLNAFQAGLVTVPYVIMAVVMIRLGEKLSLRFGGKPLLLVGPLFPAIGIMFISLTVLPTDWYVGIVVFGFVICAIGNGLCATPGITVAILTIPDEKVGLASGIYKMCATLGGALGIALNTTIFAAVQVNHSASVAATTSFLTGLSIMIIGVILTQIIIPKNIKA</sequence>
<feature type="transmembrane region" description="Helical" evidence="8">
    <location>
        <begin position="223"/>
        <end position="245"/>
    </location>
</feature>
<feature type="domain" description="Major facilitator superfamily (MFS) profile" evidence="9">
    <location>
        <begin position="11"/>
        <end position="455"/>
    </location>
</feature>
<evidence type="ECO:0000256" key="6">
    <source>
        <dbReference type="ARBA" id="ARBA00023136"/>
    </source>
</evidence>
<evidence type="ECO:0000313" key="11">
    <source>
        <dbReference type="Proteomes" id="UP000034455"/>
    </source>
</evidence>
<keyword evidence="5 8" id="KW-1133">Transmembrane helix</keyword>
<evidence type="ECO:0000259" key="9">
    <source>
        <dbReference type="PROSITE" id="PS50850"/>
    </source>
</evidence>
<comment type="similarity">
    <text evidence="2">Belongs to the major facilitator superfamily. TCR/Tet family.</text>
</comment>
<feature type="transmembrane region" description="Helical" evidence="8">
    <location>
        <begin position="355"/>
        <end position="383"/>
    </location>
</feature>
<dbReference type="PATRIC" id="fig|74704.6.peg.274"/>
<feature type="transmembrane region" description="Helical" evidence="8">
    <location>
        <begin position="330"/>
        <end position="349"/>
    </location>
</feature>
<keyword evidence="4 8" id="KW-0812">Transmembrane</keyword>
<proteinExistence type="inferred from homology"/>
<reference evidence="10 11" key="1">
    <citation type="submission" date="2015-03" db="EMBL/GenBank/DDBJ databases">
        <title>Genome Assembly of Staphylococcus cohnii subsp. cohnii strain G22B2.</title>
        <authorList>
            <person name="Nair G."/>
            <person name="Kaur G."/>
            <person name="Khatri I."/>
            <person name="Singh N.K."/>
            <person name="Sathyabama S."/>
            <person name="Maurya S.K."/>
            <person name="Subramanian S."/>
            <person name="Agrewala J.N."/>
            <person name="Mayilraj S."/>
        </authorList>
    </citation>
    <scope>NUCLEOTIDE SEQUENCE [LARGE SCALE GENOMIC DNA]</scope>
    <source>
        <strain evidence="10 11">G22B2</strain>
    </source>
</reference>
<feature type="transmembrane region" description="Helical" evidence="8">
    <location>
        <begin position="45"/>
        <end position="65"/>
    </location>
</feature>
<keyword evidence="3" id="KW-0813">Transport</keyword>
<evidence type="ECO:0000256" key="5">
    <source>
        <dbReference type="ARBA" id="ARBA00022989"/>
    </source>
</evidence>
<feature type="transmembrane region" description="Helical" evidence="8">
    <location>
        <begin position="106"/>
        <end position="123"/>
    </location>
</feature>
<dbReference type="Proteomes" id="UP000034455">
    <property type="component" value="Unassembled WGS sequence"/>
</dbReference>
<dbReference type="InterPro" id="IPR036259">
    <property type="entry name" value="MFS_trans_sf"/>
</dbReference>
<feature type="transmembrane region" description="Helical" evidence="8">
    <location>
        <begin position="265"/>
        <end position="285"/>
    </location>
</feature>
<evidence type="ECO:0000256" key="1">
    <source>
        <dbReference type="ARBA" id="ARBA00004651"/>
    </source>
</evidence>
<evidence type="ECO:0000256" key="2">
    <source>
        <dbReference type="ARBA" id="ARBA00007520"/>
    </source>
</evidence>
<feature type="transmembrane region" description="Helical" evidence="8">
    <location>
        <begin position="425"/>
        <end position="451"/>
    </location>
</feature>
<protein>
    <recommendedName>
        <fullName evidence="7">Quinolone resistance protein NorB</fullName>
    </recommendedName>
</protein>
<feature type="transmembrane region" description="Helical" evidence="8">
    <location>
        <begin position="135"/>
        <end position="161"/>
    </location>
</feature>
<dbReference type="AlphaFoldDB" id="A0A0M2NVL0"/>
<dbReference type="Gene3D" id="1.20.1250.20">
    <property type="entry name" value="MFS general substrate transporter like domains"/>
    <property type="match status" value="1"/>
</dbReference>
<feature type="transmembrane region" description="Helical" evidence="8">
    <location>
        <begin position="167"/>
        <end position="184"/>
    </location>
</feature>
<evidence type="ECO:0000256" key="7">
    <source>
        <dbReference type="ARBA" id="ARBA00040594"/>
    </source>
</evidence>
<accession>A0A0M2NVL0</accession>
<organism evidence="10 11">
    <name type="scientific">Staphylococcus cohnii subsp. cohnii</name>
    <dbReference type="NCBI Taxonomy" id="74704"/>
    <lineage>
        <taxon>Bacteria</taxon>
        <taxon>Bacillati</taxon>
        <taxon>Bacillota</taxon>
        <taxon>Bacilli</taxon>
        <taxon>Bacillales</taxon>
        <taxon>Staphylococcaceae</taxon>
        <taxon>Staphylococcus</taxon>
        <taxon>Staphylococcus cohnii species complex</taxon>
    </lineage>
</organism>
<dbReference type="CDD" id="cd17321">
    <property type="entry name" value="MFS_MMR_MDR_like"/>
    <property type="match status" value="1"/>
</dbReference>
<feature type="transmembrane region" description="Helical" evidence="8">
    <location>
        <begin position="395"/>
        <end position="419"/>
    </location>
</feature>
<feature type="transmembrane region" description="Helical" evidence="8">
    <location>
        <begin position="297"/>
        <end position="318"/>
    </location>
</feature>
<comment type="subcellular location">
    <subcellularLocation>
        <location evidence="1">Cell membrane</location>
        <topology evidence="1">Multi-pass membrane protein</topology>
    </subcellularLocation>
</comment>
<dbReference type="GO" id="GO:0022857">
    <property type="term" value="F:transmembrane transporter activity"/>
    <property type="evidence" value="ECO:0007669"/>
    <property type="project" value="InterPro"/>
</dbReference>
<dbReference type="Gene3D" id="1.20.1720.10">
    <property type="entry name" value="Multidrug resistance protein D"/>
    <property type="match status" value="1"/>
</dbReference>
<comment type="caution">
    <text evidence="10">The sequence shown here is derived from an EMBL/GenBank/DDBJ whole genome shotgun (WGS) entry which is preliminary data.</text>
</comment>
<evidence type="ECO:0000313" key="10">
    <source>
        <dbReference type="EMBL" id="KKI63776.1"/>
    </source>
</evidence>
<dbReference type="SUPFAM" id="SSF103473">
    <property type="entry name" value="MFS general substrate transporter"/>
    <property type="match status" value="2"/>
</dbReference>
<dbReference type="InterPro" id="IPR011701">
    <property type="entry name" value="MFS"/>
</dbReference>
<dbReference type="GO" id="GO:0005886">
    <property type="term" value="C:plasma membrane"/>
    <property type="evidence" value="ECO:0007669"/>
    <property type="project" value="UniProtKB-SubCell"/>
</dbReference>
<evidence type="ECO:0000256" key="4">
    <source>
        <dbReference type="ARBA" id="ARBA00022692"/>
    </source>
</evidence>